<comment type="pathway">
    <text evidence="2">Phospholipid metabolism; phosphatidylcholine biosynthesis.</text>
</comment>
<evidence type="ECO:0000313" key="16">
    <source>
        <dbReference type="Proteomes" id="UP000245887"/>
    </source>
</evidence>
<dbReference type="EMBL" id="NMPM01000074">
    <property type="protein sequence ID" value="PAV25185.1"/>
    <property type="molecule type" value="Genomic_DNA"/>
</dbReference>
<keyword evidence="7 12" id="KW-0812">Transmembrane</keyword>
<dbReference type="PANTHER" id="PTHR15458:SF5">
    <property type="entry name" value="PHOSPHATIDYLETHANOLAMINE N-METHYLTRANSFERASE"/>
    <property type="match status" value="1"/>
</dbReference>
<evidence type="ECO:0000256" key="7">
    <source>
        <dbReference type="ARBA" id="ARBA00022692"/>
    </source>
</evidence>
<dbReference type="Pfam" id="PF04191">
    <property type="entry name" value="PEMT"/>
    <property type="match status" value="1"/>
</dbReference>
<name>A0A2A2I224_9GAMM</name>
<proteinExistence type="predicted"/>
<evidence type="ECO:0000256" key="11">
    <source>
        <dbReference type="ARBA" id="ARBA00034137"/>
    </source>
</evidence>
<sequence>MLAAGLMLCAVLLSVERLTYYFVSHHPDTWERVCHRRPLSALGGPVNALNTLFYGFKIIQLGVFWGWCMVFGDTLFPLPTAPLAILLLGGAMITFGLVLNASVFHRLGRVGVFYGAQLGHTIPWVHGFPFSLFKHPQYLGTLVSIWGFFLVMRYPHDDWLYLPLLQTLYYAWGAYHEP</sequence>
<keyword evidence="15" id="KW-1185">Reference proteome</keyword>
<feature type="transmembrane region" description="Helical" evidence="12">
    <location>
        <begin position="83"/>
        <end position="104"/>
    </location>
</feature>
<evidence type="ECO:0000256" key="3">
    <source>
        <dbReference type="ARBA" id="ARBA00005189"/>
    </source>
</evidence>
<keyword evidence="10 12" id="KW-0472">Membrane</keyword>
<reference evidence="13 15" key="1">
    <citation type="submission" date="2017-07" db="EMBL/GenBank/DDBJ databases">
        <title>Tamlnaduibacter salinus (Mi-7) genome sequencing.</title>
        <authorList>
            <person name="Verma A."/>
            <person name="Krishnamurthi S."/>
        </authorList>
    </citation>
    <scope>NUCLEOTIDE SEQUENCE [LARGE SCALE GENOMIC DNA]</scope>
    <source>
        <strain evidence="13 15">Mi-7</strain>
    </source>
</reference>
<evidence type="ECO:0000256" key="1">
    <source>
        <dbReference type="ARBA" id="ARBA00004477"/>
    </source>
</evidence>
<dbReference type="OrthoDB" id="7068465at2"/>
<evidence type="ECO:0000256" key="5">
    <source>
        <dbReference type="ARBA" id="ARBA00022679"/>
    </source>
</evidence>
<dbReference type="InterPro" id="IPR007318">
    <property type="entry name" value="Phopholipid_MeTrfase"/>
</dbReference>
<evidence type="ECO:0000313" key="13">
    <source>
        <dbReference type="EMBL" id="PAV25185.1"/>
    </source>
</evidence>
<keyword evidence="9 12" id="KW-1133">Transmembrane helix</keyword>
<dbReference type="EC" id="2.1.1.71" evidence="11"/>
<dbReference type="RefSeq" id="WP_095611747.1">
    <property type="nucleotide sequence ID" value="NZ_NMPM01000074.1"/>
</dbReference>
<evidence type="ECO:0000313" key="14">
    <source>
        <dbReference type="EMBL" id="PVY79051.1"/>
    </source>
</evidence>
<evidence type="ECO:0000256" key="8">
    <source>
        <dbReference type="ARBA" id="ARBA00022824"/>
    </source>
</evidence>
<dbReference type="InterPro" id="IPR024960">
    <property type="entry name" value="PEMT/MFAP"/>
</dbReference>
<dbReference type="GO" id="GO:0006656">
    <property type="term" value="P:phosphatidylcholine biosynthetic process"/>
    <property type="evidence" value="ECO:0007669"/>
    <property type="project" value="InterPro"/>
</dbReference>
<dbReference type="AlphaFoldDB" id="A0A2A2I224"/>
<evidence type="ECO:0000256" key="10">
    <source>
        <dbReference type="ARBA" id="ARBA00023136"/>
    </source>
</evidence>
<evidence type="ECO:0000256" key="4">
    <source>
        <dbReference type="ARBA" id="ARBA00022603"/>
    </source>
</evidence>
<evidence type="ECO:0000256" key="12">
    <source>
        <dbReference type="SAM" id="Phobius"/>
    </source>
</evidence>
<comment type="pathway">
    <text evidence="3">Lipid metabolism.</text>
</comment>
<keyword evidence="4 14" id="KW-0489">Methyltransferase</keyword>
<dbReference type="Proteomes" id="UP000245887">
    <property type="component" value="Unassembled WGS sequence"/>
</dbReference>
<keyword evidence="5 14" id="KW-0808">Transferase</keyword>
<feature type="transmembrane region" description="Helical" evidence="12">
    <location>
        <begin position="52"/>
        <end position="71"/>
    </location>
</feature>
<dbReference type="Proteomes" id="UP000218332">
    <property type="component" value="Unassembled WGS sequence"/>
</dbReference>
<reference evidence="14 16" key="2">
    <citation type="submission" date="2018-04" db="EMBL/GenBank/DDBJ databases">
        <title>Genomic Encyclopedia of Type Strains, Phase IV (KMG-IV): sequencing the most valuable type-strain genomes for metagenomic binning, comparative biology and taxonomic classification.</title>
        <authorList>
            <person name="Goeker M."/>
        </authorList>
    </citation>
    <scope>NUCLEOTIDE SEQUENCE [LARGE SCALE GENOMIC DNA]</scope>
    <source>
        <strain evidence="14 16">DSM 28688</strain>
    </source>
</reference>
<dbReference type="EMBL" id="QEKQ01000001">
    <property type="protein sequence ID" value="PVY79051.1"/>
    <property type="molecule type" value="Genomic_DNA"/>
</dbReference>
<dbReference type="GO" id="GO:0032259">
    <property type="term" value="P:methylation"/>
    <property type="evidence" value="ECO:0007669"/>
    <property type="project" value="UniProtKB-KW"/>
</dbReference>
<accession>A0A2A2I224</accession>
<keyword evidence="6" id="KW-0949">S-adenosyl-L-methionine</keyword>
<evidence type="ECO:0000256" key="6">
    <source>
        <dbReference type="ARBA" id="ARBA00022691"/>
    </source>
</evidence>
<dbReference type="GO" id="GO:0000773">
    <property type="term" value="F:phosphatidyl-N-methylethanolamine N-methyltransferase activity"/>
    <property type="evidence" value="ECO:0007669"/>
    <property type="project" value="UniProtKB-EC"/>
</dbReference>
<evidence type="ECO:0000256" key="9">
    <source>
        <dbReference type="ARBA" id="ARBA00022989"/>
    </source>
</evidence>
<comment type="subcellular location">
    <subcellularLocation>
        <location evidence="1">Endoplasmic reticulum membrane</location>
        <topology evidence="1">Multi-pass membrane protein</topology>
    </subcellularLocation>
</comment>
<evidence type="ECO:0000256" key="2">
    <source>
        <dbReference type="ARBA" id="ARBA00004969"/>
    </source>
</evidence>
<protein>
    <recommendedName>
        <fullName evidence="11">phosphatidyl-N-methylethanolamine N-methyltransferase</fullName>
        <ecNumber evidence="11">2.1.1.71</ecNumber>
    </recommendedName>
</protein>
<evidence type="ECO:0000313" key="15">
    <source>
        <dbReference type="Proteomes" id="UP000218332"/>
    </source>
</evidence>
<gene>
    <name evidence="14" type="ORF">C8D92_101257</name>
    <name evidence="13" type="ORF">CF392_12285</name>
</gene>
<keyword evidence="8" id="KW-0256">Endoplasmic reticulum</keyword>
<dbReference type="PANTHER" id="PTHR15458">
    <property type="entry name" value="PHOSPHATIDYLETHANOLAMINE N-METHYLTRANSFERASE"/>
    <property type="match status" value="1"/>
</dbReference>
<comment type="caution">
    <text evidence="13">The sequence shown here is derived from an EMBL/GenBank/DDBJ whole genome shotgun (WGS) entry which is preliminary data.</text>
</comment>
<organism evidence="13 15">
    <name type="scientific">Tamilnaduibacter salinus</name>
    <dbReference type="NCBI Taxonomy" id="1484056"/>
    <lineage>
        <taxon>Bacteria</taxon>
        <taxon>Pseudomonadati</taxon>
        <taxon>Pseudomonadota</taxon>
        <taxon>Gammaproteobacteria</taxon>
        <taxon>Pseudomonadales</taxon>
        <taxon>Marinobacteraceae</taxon>
        <taxon>Tamilnaduibacter</taxon>
    </lineage>
</organism>